<feature type="non-terminal residue" evidence="2">
    <location>
        <position position="1"/>
    </location>
</feature>
<comment type="caution">
    <text evidence="2">The sequence shown here is derived from an EMBL/GenBank/DDBJ whole genome shotgun (WGS) entry which is preliminary data.</text>
</comment>
<accession>A0A392T7N2</accession>
<evidence type="ECO:0000256" key="1">
    <source>
        <dbReference type="SAM" id="MobiDB-lite"/>
    </source>
</evidence>
<organism evidence="2 3">
    <name type="scientific">Trifolium medium</name>
    <dbReference type="NCBI Taxonomy" id="97028"/>
    <lineage>
        <taxon>Eukaryota</taxon>
        <taxon>Viridiplantae</taxon>
        <taxon>Streptophyta</taxon>
        <taxon>Embryophyta</taxon>
        <taxon>Tracheophyta</taxon>
        <taxon>Spermatophyta</taxon>
        <taxon>Magnoliopsida</taxon>
        <taxon>eudicotyledons</taxon>
        <taxon>Gunneridae</taxon>
        <taxon>Pentapetalae</taxon>
        <taxon>rosids</taxon>
        <taxon>fabids</taxon>
        <taxon>Fabales</taxon>
        <taxon>Fabaceae</taxon>
        <taxon>Papilionoideae</taxon>
        <taxon>50 kb inversion clade</taxon>
        <taxon>NPAAA clade</taxon>
        <taxon>Hologalegina</taxon>
        <taxon>IRL clade</taxon>
        <taxon>Trifolieae</taxon>
        <taxon>Trifolium</taxon>
    </lineage>
</organism>
<dbReference type="AlphaFoldDB" id="A0A392T7N2"/>
<proteinExistence type="predicted"/>
<sequence length="83" mass="9635">VPDIEVPYQDDEMSHVPEVIEVDPITNLVDIEDDSHQIDVEVLKELLNNNDNEEDANNSDDNEEDANMHEEDNEDDTYYNDDE</sequence>
<feature type="compositionally biased region" description="Acidic residues" evidence="1">
    <location>
        <begin position="51"/>
        <end position="83"/>
    </location>
</feature>
<reference evidence="2 3" key="1">
    <citation type="journal article" date="2018" name="Front. Plant Sci.">
        <title>Red Clover (Trifolium pratense) and Zigzag Clover (T. medium) - A Picture of Genomic Similarities and Differences.</title>
        <authorList>
            <person name="Dluhosova J."/>
            <person name="Istvanek J."/>
            <person name="Nedelnik J."/>
            <person name="Repkova J."/>
        </authorList>
    </citation>
    <scope>NUCLEOTIDE SEQUENCE [LARGE SCALE GENOMIC DNA]</scope>
    <source>
        <strain evidence="3">cv. 10/8</strain>
        <tissue evidence="2">Leaf</tissue>
    </source>
</reference>
<dbReference type="EMBL" id="LXQA010522526">
    <property type="protein sequence ID" value="MCI57039.1"/>
    <property type="molecule type" value="Genomic_DNA"/>
</dbReference>
<name>A0A392T7N2_9FABA</name>
<feature type="region of interest" description="Disordered" evidence="1">
    <location>
        <begin position="46"/>
        <end position="83"/>
    </location>
</feature>
<evidence type="ECO:0000313" key="3">
    <source>
        <dbReference type="Proteomes" id="UP000265520"/>
    </source>
</evidence>
<protein>
    <submittedName>
        <fullName evidence="2">Uncharacterized protein</fullName>
    </submittedName>
</protein>
<dbReference type="Proteomes" id="UP000265520">
    <property type="component" value="Unassembled WGS sequence"/>
</dbReference>
<evidence type="ECO:0000313" key="2">
    <source>
        <dbReference type="EMBL" id="MCI57039.1"/>
    </source>
</evidence>
<keyword evidence="3" id="KW-1185">Reference proteome</keyword>